<dbReference type="InterPro" id="IPR036388">
    <property type="entry name" value="WH-like_DNA-bd_sf"/>
</dbReference>
<dbReference type="GO" id="GO:0003677">
    <property type="term" value="F:DNA binding"/>
    <property type="evidence" value="ECO:0007669"/>
    <property type="project" value="InterPro"/>
</dbReference>
<keyword evidence="8" id="KW-1185">Reference proteome</keyword>
<dbReference type="InterPro" id="IPR013324">
    <property type="entry name" value="RNA_pol_sigma_r3/r4-like"/>
</dbReference>
<evidence type="ECO:0000259" key="5">
    <source>
        <dbReference type="Pfam" id="PF04542"/>
    </source>
</evidence>
<name>A0A7W6CLS4_9SPHN</name>
<dbReference type="PANTHER" id="PTHR43133:SF63">
    <property type="entry name" value="RNA POLYMERASE SIGMA FACTOR FECI-RELATED"/>
    <property type="match status" value="1"/>
</dbReference>
<dbReference type="CDD" id="cd06171">
    <property type="entry name" value="Sigma70_r4"/>
    <property type="match status" value="1"/>
</dbReference>
<dbReference type="GO" id="GO:0006352">
    <property type="term" value="P:DNA-templated transcription initiation"/>
    <property type="evidence" value="ECO:0007669"/>
    <property type="project" value="InterPro"/>
</dbReference>
<evidence type="ECO:0000256" key="2">
    <source>
        <dbReference type="ARBA" id="ARBA00023015"/>
    </source>
</evidence>
<evidence type="ECO:0000313" key="7">
    <source>
        <dbReference type="EMBL" id="MBB3953812.1"/>
    </source>
</evidence>
<feature type="domain" description="RNA polymerase sigma-70 region 2" evidence="5">
    <location>
        <begin position="20"/>
        <end position="79"/>
    </location>
</feature>
<sequence>MPCASPAIIGWVARHIVPEEPAVRAALRRLGVAPGDVDDIVQDAYCRFAALSCVDHITRPGAYFMQTARNLWRDQLRRAAIIRFEDLTESAQNFVIDETAGIESVLAAREQWRIVEELLAALPDRCRQIFTMKRIEGLSQRDIAQKLGVSESVVENDIQKALRLLQAGLRCAEMDGPLPSGEDRKDIAARGTKIRRYA</sequence>
<dbReference type="Pfam" id="PF04542">
    <property type="entry name" value="Sigma70_r2"/>
    <property type="match status" value="1"/>
</dbReference>
<gene>
    <name evidence="7" type="ORF">GGR38_000739</name>
</gene>
<evidence type="ECO:0000256" key="4">
    <source>
        <dbReference type="ARBA" id="ARBA00023163"/>
    </source>
</evidence>
<dbReference type="SUPFAM" id="SSF88946">
    <property type="entry name" value="Sigma2 domain of RNA polymerase sigma factors"/>
    <property type="match status" value="1"/>
</dbReference>
<comment type="caution">
    <text evidence="7">The sequence shown here is derived from an EMBL/GenBank/DDBJ whole genome shotgun (WGS) entry which is preliminary data.</text>
</comment>
<dbReference type="EMBL" id="JACIDX010000002">
    <property type="protein sequence ID" value="MBB3953812.1"/>
    <property type="molecule type" value="Genomic_DNA"/>
</dbReference>
<dbReference type="InterPro" id="IPR013325">
    <property type="entry name" value="RNA_pol_sigma_r2"/>
</dbReference>
<dbReference type="SUPFAM" id="SSF88659">
    <property type="entry name" value="Sigma3 and sigma4 domains of RNA polymerase sigma factors"/>
    <property type="match status" value="1"/>
</dbReference>
<dbReference type="PANTHER" id="PTHR43133">
    <property type="entry name" value="RNA POLYMERASE ECF-TYPE SIGMA FACTO"/>
    <property type="match status" value="1"/>
</dbReference>
<evidence type="ECO:0000259" key="6">
    <source>
        <dbReference type="Pfam" id="PF08281"/>
    </source>
</evidence>
<keyword evidence="4" id="KW-0804">Transcription</keyword>
<feature type="domain" description="RNA polymerase sigma factor 70 region 4 type 2" evidence="6">
    <location>
        <begin position="114"/>
        <end position="165"/>
    </location>
</feature>
<accession>A0A7W6CLS4</accession>
<dbReference type="Gene3D" id="1.10.10.10">
    <property type="entry name" value="Winged helix-like DNA-binding domain superfamily/Winged helix DNA-binding domain"/>
    <property type="match status" value="1"/>
</dbReference>
<dbReference type="InterPro" id="IPR013249">
    <property type="entry name" value="RNA_pol_sigma70_r4_t2"/>
</dbReference>
<dbReference type="InterPro" id="IPR039425">
    <property type="entry name" value="RNA_pol_sigma-70-like"/>
</dbReference>
<dbReference type="NCBIfam" id="TIGR02937">
    <property type="entry name" value="sigma70-ECF"/>
    <property type="match status" value="1"/>
</dbReference>
<organism evidence="7 8">
    <name type="scientific">Novosphingobium sediminicola</name>
    <dbReference type="NCBI Taxonomy" id="563162"/>
    <lineage>
        <taxon>Bacteria</taxon>
        <taxon>Pseudomonadati</taxon>
        <taxon>Pseudomonadota</taxon>
        <taxon>Alphaproteobacteria</taxon>
        <taxon>Sphingomonadales</taxon>
        <taxon>Sphingomonadaceae</taxon>
        <taxon>Novosphingobium</taxon>
    </lineage>
</organism>
<dbReference type="RefSeq" id="WP_183622752.1">
    <property type="nucleotide sequence ID" value="NZ_JACIDX010000002.1"/>
</dbReference>
<keyword evidence="2" id="KW-0805">Transcription regulation</keyword>
<proteinExistence type="inferred from homology"/>
<dbReference type="InterPro" id="IPR007627">
    <property type="entry name" value="RNA_pol_sigma70_r2"/>
</dbReference>
<dbReference type="AlphaFoldDB" id="A0A7W6CLS4"/>
<comment type="similarity">
    <text evidence="1">Belongs to the sigma-70 factor family. ECF subfamily.</text>
</comment>
<dbReference type="InterPro" id="IPR014284">
    <property type="entry name" value="RNA_pol_sigma-70_dom"/>
</dbReference>
<dbReference type="GO" id="GO:0016987">
    <property type="term" value="F:sigma factor activity"/>
    <property type="evidence" value="ECO:0007669"/>
    <property type="project" value="UniProtKB-KW"/>
</dbReference>
<keyword evidence="3" id="KW-0731">Sigma factor</keyword>
<dbReference type="Pfam" id="PF08281">
    <property type="entry name" value="Sigma70_r4_2"/>
    <property type="match status" value="1"/>
</dbReference>
<evidence type="ECO:0000313" key="8">
    <source>
        <dbReference type="Proteomes" id="UP000548867"/>
    </source>
</evidence>
<evidence type="ECO:0000256" key="3">
    <source>
        <dbReference type="ARBA" id="ARBA00023082"/>
    </source>
</evidence>
<evidence type="ECO:0000256" key="1">
    <source>
        <dbReference type="ARBA" id="ARBA00010641"/>
    </source>
</evidence>
<reference evidence="7 8" key="1">
    <citation type="submission" date="2020-08" db="EMBL/GenBank/DDBJ databases">
        <title>Genomic Encyclopedia of Type Strains, Phase IV (KMG-IV): sequencing the most valuable type-strain genomes for metagenomic binning, comparative biology and taxonomic classification.</title>
        <authorList>
            <person name="Goeker M."/>
        </authorList>
    </citation>
    <scope>NUCLEOTIDE SEQUENCE [LARGE SCALE GENOMIC DNA]</scope>
    <source>
        <strain evidence="7 8">DSM 27057</strain>
    </source>
</reference>
<protein>
    <submittedName>
        <fullName evidence="7">RNA polymerase sigma-70 factor (ECF subfamily)</fullName>
    </submittedName>
</protein>
<dbReference type="Gene3D" id="1.10.1740.10">
    <property type="match status" value="1"/>
</dbReference>
<dbReference type="Proteomes" id="UP000548867">
    <property type="component" value="Unassembled WGS sequence"/>
</dbReference>